<dbReference type="Proteomes" id="UP000625711">
    <property type="component" value="Unassembled WGS sequence"/>
</dbReference>
<name>A0A834IG33_RHYFE</name>
<feature type="compositionally biased region" description="Polar residues" evidence="1">
    <location>
        <begin position="60"/>
        <end position="73"/>
    </location>
</feature>
<evidence type="ECO:0000256" key="1">
    <source>
        <dbReference type="SAM" id="MobiDB-lite"/>
    </source>
</evidence>
<keyword evidence="3" id="KW-1185">Reference proteome</keyword>
<sequence>MIFGPPERIDFYSAIWPIEQKKKQLKNDLSDVKLQFESGVITMGIVPWPVHRPHMATDGRGQSETITARLGTTRNDDDRLWGGKIESTSSTNQFSI</sequence>
<dbReference type="AlphaFoldDB" id="A0A834IG33"/>
<feature type="compositionally biased region" description="Polar residues" evidence="1">
    <location>
        <begin position="86"/>
        <end position="96"/>
    </location>
</feature>
<comment type="caution">
    <text evidence="2">The sequence shown here is derived from an EMBL/GenBank/DDBJ whole genome shotgun (WGS) entry which is preliminary data.</text>
</comment>
<feature type="region of interest" description="Disordered" evidence="1">
    <location>
        <begin position="52"/>
        <end position="96"/>
    </location>
</feature>
<evidence type="ECO:0000313" key="2">
    <source>
        <dbReference type="EMBL" id="KAF7280160.1"/>
    </source>
</evidence>
<gene>
    <name evidence="2" type="ORF">GWI33_006336</name>
</gene>
<reference evidence="2" key="1">
    <citation type="submission" date="2020-08" db="EMBL/GenBank/DDBJ databases">
        <title>Genome sequencing and assembly of the red palm weevil Rhynchophorus ferrugineus.</title>
        <authorList>
            <person name="Dias G.B."/>
            <person name="Bergman C.M."/>
            <person name="Manee M."/>
        </authorList>
    </citation>
    <scope>NUCLEOTIDE SEQUENCE</scope>
    <source>
        <strain evidence="2">AA-2017</strain>
        <tissue evidence="2">Whole larva</tissue>
    </source>
</reference>
<protein>
    <submittedName>
        <fullName evidence="2">Uncharacterized protein</fullName>
    </submittedName>
</protein>
<proteinExistence type="predicted"/>
<dbReference type="EMBL" id="JAACXV010000318">
    <property type="protein sequence ID" value="KAF7280160.1"/>
    <property type="molecule type" value="Genomic_DNA"/>
</dbReference>
<organism evidence="2 3">
    <name type="scientific">Rhynchophorus ferrugineus</name>
    <name type="common">Red palm weevil</name>
    <name type="synonym">Curculio ferrugineus</name>
    <dbReference type="NCBI Taxonomy" id="354439"/>
    <lineage>
        <taxon>Eukaryota</taxon>
        <taxon>Metazoa</taxon>
        <taxon>Ecdysozoa</taxon>
        <taxon>Arthropoda</taxon>
        <taxon>Hexapoda</taxon>
        <taxon>Insecta</taxon>
        <taxon>Pterygota</taxon>
        <taxon>Neoptera</taxon>
        <taxon>Endopterygota</taxon>
        <taxon>Coleoptera</taxon>
        <taxon>Polyphaga</taxon>
        <taxon>Cucujiformia</taxon>
        <taxon>Curculionidae</taxon>
        <taxon>Dryophthorinae</taxon>
        <taxon>Rhynchophorus</taxon>
    </lineage>
</organism>
<evidence type="ECO:0000313" key="3">
    <source>
        <dbReference type="Proteomes" id="UP000625711"/>
    </source>
</evidence>
<accession>A0A834IG33</accession>